<accession>A0A5P9JZJ9</accession>
<dbReference type="InterPro" id="IPR029063">
    <property type="entry name" value="SAM-dependent_MTases_sf"/>
</dbReference>
<evidence type="ECO:0000256" key="2">
    <source>
        <dbReference type="ARBA" id="ARBA00013346"/>
    </source>
</evidence>
<dbReference type="SUPFAM" id="SSF53335">
    <property type="entry name" value="S-adenosyl-L-methionine-dependent methyltransferases"/>
    <property type="match status" value="1"/>
</dbReference>
<dbReference type="GO" id="GO:0004719">
    <property type="term" value="F:protein-L-isoaspartate (D-aspartate) O-methyltransferase activity"/>
    <property type="evidence" value="ECO:0007669"/>
    <property type="project" value="InterPro"/>
</dbReference>
<dbReference type="Gene3D" id="3.40.50.150">
    <property type="entry name" value="Vaccinia Virus protein VP39"/>
    <property type="match status" value="1"/>
</dbReference>
<dbReference type="KEGG" id="mico:GDR74_10890"/>
<dbReference type="EMBL" id="CP045423">
    <property type="protein sequence ID" value="QFU16695.1"/>
    <property type="molecule type" value="Genomic_DNA"/>
</dbReference>
<dbReference type="AlphaFoldDB" id="A0A5P9JZJ9"/>
<evidence type="ECO:0000256" key="3">
    <source>
        <dbReference type="ARBA" id="ARBA00030757"/>
    </source>
</evidence>
<keyword evidence="4" id="KW-0808">Transferase</keyword>
<dbReference type="Proteomes" id="UP000325614">
    <property type="component" value="Chromosome"/>
</dbReference>
<evidence type="ECO:0000256" key="1">
    <source>
        <dbReference type="ARBA" id="ARBA00005369"/>
    </source>
</evidence>
<dbReference type="CDD" id="cd02440">
    <property type="entry name" value="AdoMet_MTases"/>
    <property type="match status" value="1"/>
</dbReference>
<dbReference type="Pfam" id="PF01135">
    <property type="entry name" value="PCMT"/>
    <property type="match status" value="1"/>
</dbReference>
<keyword evidence="4" id="KW-0489">Methyltransferase</keyword>
<organism evidence="4 5">
    <name type="scientific">Microvirga thermotolerans</name>
    <dbReference type="NCBI Taxonomy" id="2651334"/>
    <lineage>
        <taxon>Bacteria</taxon>
        <taxon>Pseudomonadati</taxon>
        <taxon>Pseudomonadota</taxon>
        <taxon>Alphaproteobacteria</taxon>
        <taxon>Hyphomicrobiales</taxon>
        <taxon>Methylobacteriaceae</taxon>
        <taxon>Microvirga</taxon>
    </lineage>
</organism>
<reference evidence="4 5" key="1">
    <citation type="submission" date="2019-10" db="EMBL/GenBank/DDBJ databases">
        <title>Isolation, Identification of Microvirga thermotolerans HR1, a novel thermophilic bacterium and Comparative Genomics of the genus Microvirga.</title>
        <authorList>
            <person name="Li J."/>
            <person name="Zhang W."/>
            <person name="Lin M."/>
            <person name="Wang J."/>
        </authorList>
    </citation>
    <scope>NUCLEOTIDE SEQUENCE [LARGE SCALE GENOMIC DNA]</scope>
    <source>
        <strain evidence="4 5">HR1</strain>
    </source>
</reference>
<comment type="similarity">
    <text evidence="1">Belongs to the methyltransferase superfamily. L-isoaspartyl/D-aspartyl protein methyltransferase family.</text>
</comment>
<name>A0A5P9JZJ9_9HYPH</name>
<dbReference type="GO" id="GO:0032259">
    <property type="term" value="P:methylation"/>
    <property type="evidence" value="ECO:0007669"/>
    <property type="project" value="UniProtKB-KW"/>
</dbReference>
<dbReference type="PANTHER" id="PTHR11579">
    <property type="entry name" value="PROTEIN-L-ISOASPARTATE O-METHYLTRANSFERASE"/>
    <property type="match status" value="1"/>
</dbReference>
<dbReference type="RefSeq" id="WP_152586338.1">
    <property type="nucleotide sequence ID" value="NZ_CP045423.1"/>
</dbReference>
<keyword evidence="5" id="KW-1185">Reference proteome</keyword>
<dbReference type="PANTHER" id="PTHR11579:SF18">
    <property type="entry name" value="PROTEIN-L-ISOASPARTATE O-METHYLTRANSFERASE"/>
    <property type="match status" value="1"/>
</dbReference>
<protein>
    <recommendedName>
        <fullName evidence="2">Protein-L-isoaspartate O-methyltransferase</fullName>
    </recommendedName>
    <alternativeName>
        <fullName evidence="3">Protein L-isoaspartyl methyltransferase</fullName>
    </alternativeName>
</protein>
<evidence type="ECO:0000313" key="4">
    <source>
        <dbReference type="EMBL" id="QFU16695.1"/>
    </source>
</evidence>
<dbReference type="InterPro" id="IPR000682">
    <property type="entry name" value="PCMT"/>
</dbReference>
<proteinExistence type="inferred from homology"/>
<evidence type="ECO:0000313" key="5">
    <source>
        <dbReference type="Proteomes" id="UP000325614"/>
    </source>
</evidence>
<dbReference type="GO" id="GO:0005737">
    <property type="term" value="C:cytoplasm"/>
    <property type="evidence" value="ECO:0007669"/>
    <property type="project" value="TreeGrafter"/>
</dbReference>
<sequence>MVDFSQARRTMVDSQLRTFDVNDIPLLDAMDSVPRERFVLPGREELAYIDQNVLVSDGAERRFMLTPMVLARMIQALRIEPGERVLDVACGRGYSSAVLCELGARVTALESDEALAQAARQALEGAGYGYGSVSVEVGPLDQGSPVDGGYNAILVNGAVDLRPEGLLRQLADGGRLVCVTGRGRAGRATLYVRSGDAFSERNLFDAAAPALAAFEAKPGFVF</sequence>
<gene>
    <name evidence="4" type="ORF">GDR74_10890</name>
</gene>